<keyword evidence="2" id="KW-1185">Reference proteome</keyword>
<comment type="caution">
    <text evidence="1">The sequence shown here is derived from an EMBL/GenBank/DDBJ whole genome shotgun (WGS) entry which is preliminary data.</text>
</comment>
<proteinExistence type="predicted"/>
<dbReference type="Proteomes" id="UP000076154">
    <property type="component" value="Unassembled WGS sequence"/>
</dbReference>
<evidence type="ECO:0000313" key="2">
    <source>
        <dbReference type="Proteomes" id="UP000076154"/>
    </source>
</evidence>
<evidence type="ECO:0000313" key="1">
    <source>
        <dbReference type="EMBL" id="RDB19425.1"/>
    </source>
</evidence>
<reference evidence="1" key="1">
    <citation type="submission" date="2018-04" db="EMBL/GenBank/DDBJ databases">
        <title>Whole genome sequencing of Hypsizygus marmoreus.</title>
        <authorList>
            <person name="Choi I.-G."/>
            <person name="Min B."/>
            <person name="Kim J.-G."/>
            <person name="Kim S."/>
            <person name="Oh Y.-L."/>
            <person name="Kong W.-S."/>
            <person name="Park H."/>
            <person name="Jeong J."/>
            <person name="Song E.-S."/>
        </authorList>
    </citation>
    <scope>NUCLEOTIDE SEQUENCE [LARGE SCALE GENOMIC DNA]</scope>
    <source>
        <strain evidence="1">51987-8</strain>
    </source>
</reference>
<gene>
    <name evidence="1" type="ORF">Hypma_013710</name>
</gene>
<dbReference type="OrthoDB" id="3254233at2759"/>
<organism evidence="1 2">
    <name type="scientific">Hypsizygus marmoreus</name>
    <name type="common">White beech mushroom</name>
    <name type="synonym">Agaricus marmoreus</name>
    <dbReference type="NCBI Taxonomy" id="39966"/>
    <lineage>
        <taxon>Eukaryota</taxon>
        <taxon>Fungi</taxon>
        <taxon>Dikarya</taxon>
        <taxon>Basidiomycota</taxon>
        <taxon>Agaricomycotina</taxon>
        <taxon>Agaricomycetes</taxon>
        <taxon>Agaricomycetidae</taxon>
        <taxon>Agaricales</taxon>
        <taxon>Tricholomatineae</taxon>
        <taxon>Lyophyllaceae</taxon>
        <taxon>Hypsizygus</taxon>
    </lineage>
</organism>
<dbReference type="InParanoid" id="A0A369JG88"/>
<sequence length="336" mass="38150">MQNHIKVDSPFDVDRFEAMLAGHTNHPFVEPIMTGLREGFWPFDEGEWKIEFQEFTASHSVEAHDLDSIRAFRDNEFKAGRWSEAVPDTELLLGMKMSPTFVVWQKGKGRIITDHSGSGINDGIPKAEGRVKYDDMHPFGQELRNTLIAESGRRIITFKSDVASAFLNLPAHPLWQLHRVVIVYTSCAISFLGTVLLPAAGVHSTSWVSMSTWMTSVGISRGIATGFMEKFAPSAKFSFSYSGMPSYEDRKQEHGDVLKFIGFWVDSNNGCISLSPDSITDILDRIQDFLSTKRRHPLLHDWQSLTGHRNVYTTKRWERDFFALEKKSFSVGFYVT</sequence>
<protein>
    <submittedName>
        <fullName evidence="1">Uncharacterized protein</fullName>
    </submittedName>
</protein>
<accession>A0A369JG88</accession>
<dbReference type="AlphaFoldDB" id="A0A369JG88"/>
<name>A0A369JG88_HYPMA</name>
<dbReference type="EMBL" id="LUEZ02000080">
    <property type="protein sequence ID" value="RDB19425.1"/>
    <property type="molecule type" value="Genomic_DNA"/>
</dbReference>